<evidence type="ECO:0000256" key="5">
    <source>
        <dbReference type="SAM" id="Phobius"/>
    </source>
</evidence>
<dbReference type="OrthoDB" id="2789670at2759"/>
<dbReference type="AlphaFoldDB" id="A0A835LUY6"/>
<evidence type="ECO:0000256" key="2">
    <source>
        <dbReference type="ARBA" id="ARBA00023004"/>
    </source>
</evidence>
<evidence type="ECO:0000313" key="6">
    <source>
        <dbReference type="EMBL" id="KAF9604269.1"/>
    </source>
</evidence>
<dbReference type="GO" id="GO:0016125">
    <property type="term" value="P:sterol metabolic process"/>
    <property type="evidence" value="ECO:0007669"/>
    <property type="project" value="TreeGrafter"/>
</dbReference>
<protein>
    <recommendedName>
        <fullName evidence="8">Cytochrome P450</fullName>
    </recommendedName>
</protein>
<keyword evidence="2 3" id="KW-0408">Iron</keyword>
<dbReference type="GO" id="GO:0044550">
    <property type="term" value="P:secondary metabolite biosynthetic process"/>
    <property type="evidence" value="ECO:0007669"/>
    <property type="project" value="UniProtKB-ARBA"/>
</dbReference>
<gene>
    <name evidence="6" type="ORF">IFM89_004975</name>
</gene>
<comment type="cofactor">
    <cofactor evidence="3">
        <name>heme</name>
        <dbReference type="ChEBI" id="CHEBI:30413"/>
    </cofactor>
</comment>
<sequence>MESTLSLAIVFGVLPWLLWLLWSWNEFKFASPINAGSTKLPPGHMGLPYIGDMLSFLWYYKIVCRPDDYIHSKQKRFKGSPLLDTLGQDFAGLLKGVRAQPSKVPGSAYYHAVQCRKRVMAVFRNELEKRKQSSNVNDKKNDLMEGLRTMKDEEGILLGDDEVLDNIASLVIAGYESASLASMKRTWPWAKKNDLITREELAQLKYTNKVVEETVRMANLAALLFRWVKKDVIYQGYKIPKDWSVVLCIRHIHTDPKNFDDPMTFNPDRWDNPPKPGTYQVFGGGPRVCAGNMLARIQLCIFLHHLVTGYKWELINPDAKMVYLPHPKPVDGVEIAISAI</sequence>
<dbReference type="GO" id="GO:0020037">
    <property type="term" value="F:heme binding"/>
    <property type="evidence" value="ECO:0007669"/>
    <property type="project" value="InterPro"/>
</dbReference>
<dbReference type="InterPro" id="IPR017972">
    <property type="entry name" value="Cyt_P450_CS"/>
</dbReference>
<accession>A0A835LUY6</accession>
<dbReference type="SUPFAM" id="SSF48264">
    <property type="entry name" value="Cytochrome P450"/>
    <property type="match status" value="1"/>
</dbReference>
<feature type="transmembrane region" description="Helical" evidence="5">
    <location>
        <begin position="7"/>
        <end position="24"/>
    </location>
</feature>
<keyword evidence="4" id="KW-0503">Monooxygenase</keyword>
<dbReference type="InterPro" id="IPR036396">
    <property type="entry name" value="Cyt_P450_sf"/>
</dbReference>
<proteinExistence type="inferred from homology"/>
<keyword evidence="1 3" id="KW-0479">Metal-binding</keyword>
<dbReference type="GO" id="GO:0010268">
    <property type="term" value="P:brassinosteroid homeostasis"/>
    <property type="evidence" value="ECO:0007669"/>
    <property type="project" value="TreeGrafter"/>
</dbReference>
<dbReference type="GO" id="GO:0016705">
    <property type="term" value="F:oxidoreductase activity, acting on paired donors, with incorporation or reduction of molecular oxygen"/>
    <property type="evidence" value="ECO:0007669"/>
    <property type="project" value="InterPro"/>
</dbReference>
<keyword evidence="7" id="KW-1185">Reference proteome</keyword>
<evidence type="ECO:0000256" key="1">
    <source>
        <dbReference type="ARBA" id="ARBA00022723"/>
    </source>
</evidence>
<dbReference type="Gene3D" id="1.10.630.10">
    <property type="entry name" value="Cytochrome P450"/>
    <property type="match status" value="2"/>
</dbReference>
<feature type="binding site" description="axial binding residue" evidence="3">
    <location>
        <position position="289"/>
    </location>
    <ligand>
        <name>heme</name>
        <dbReference type="ChEBI" id="CHEBI:30413"/>
    </ligand>
    <ligandPart>
        <name>Fe</name>
        <dbReference type="ChEBI" id="CHEBI:18248"/>
    </ligandPart>
</feature>
<keyword evidence="4" id="KW-0560">Oxidoreductase</keyword>
<dbReference type="InterPro" id="IPR002401">
    <property type="entry name" value="Cyt_P450_E_grp-I"/>
</dbReference>
<comment type="caution">
    <text evidence="6">The sequence shown here is derived from an EMBL/GenBank/DDBJ whole genome shotgun (WGS) entry which is preliminary data.</text>
</comment>
<organism evidence="6 7">
    <name type="scientific">Coptis chinensis</name>
    <dbReference type="NCBI Taxonomy" id="261450"/>
    <lineage>
        <taxon>Eukaryota</taxon>
        <taxon>Viridiplantae</taxon>
        <taxon>Streptophyta</taxon>
        <taxon>Embryophyta</taxon>
        <taxon>Tracheophyta</taxon>
        <taxon>Spermatophyta</taxon>
        <taxon>Magnoliopsida</taxon>
        <taxon>Ranunculales</taxon>
        <taxon>Ranunculaceae</taxon>
        <taxon>Coptidoideae</taxon>
        <taxon>Coptis</taxon>
    </lineage>
</organism>
<dbReference type="InterPro" id="IPR001128">
    <property type="entry name" value="Cyt_P450"/>
</dbReference>
<dbReference type="GO" id="GO:0004497">
    <property type="term" value="F:monooxygenase activity"/>
    <property type="evidence" value="ECO:0007669"/>
    <property type="project" value="UniProtKB-KW"/>
</dbReference>
<keyword evidence="5" id="KW-0472">Membrane</keyword>
<comment type="similarity">
    <text evidence="4">Belongs to the cytochrome P450 family.</text>
</comment>
<dbReference type="Pfam" id="PF00067">
    <property type="entry name" value="p450"/>
    <property type="match status" value="1"/>
</dbReference>
<dbReference type="PROSITE" id="PS00086">
    <property type="entry name" value="CYTOCHROME_P450"/>
    <property type="match status" value="1"/>
</dbReference>
<dbReference type="Proteomes" id="UP000631114">
    <property type="component" value="Unassembled WGS sequence"/>
</dbReference>
<keyword evidence="5" id="KW-0812">Transmembrane</keyword>
<dbReference type="PANTHER" id="PTHR24286">
    <property type="entry name" value="CYTOCHROME P450 26"/>
    <property type="match status" value="1"/>
</dbReference>
<evidence type="ECO:0000313" key="7">
    <source>
        <dbReference type="Proteomes" id="UP000631114"/>
    </source>
</evidence>
<dbReference type="GO" id="GO:0005506">
    <property type="term" value="F:iron ion binding"/>
    <property type="evidence" value="ECO:0007669"/>
    <property type="project" value="InterPro"/>
</dbReference>
<evidence type="ECO:0000256" key="3">
    <source>
        <dbReference type="PIRSR" id="PIRSR602401-1"/>
    </source>
</evidence>
<name>A0A835LUY6_9MAGN</name>
<evidence type="ECO:0000256" key="4">
    <source>
        <dbReference type="RuleBase" id="RU000461"/>
    </source>
</evidence>
<dbReference type="GO" id="GO:0016132">
    <property type="term" value="P:brassinosteroid biosynthetic process"/>
    <property type="evidence" value="ECO:0007669"/>
    <property type="project" value="TreeGrafter"/>
</dbReference>
<reference evidence="6 7" key="1">
    <citation type="submission" date="2020-10" db="EMBL/GenBank/DDBJ databases">
        <title>The Coptis chinensis genome and diversification of protoberbering-type alkaloids.</title>
        <authorList>
            <person name="Wang B."/>
            <person name="Shu S."/>
            <person name="Song C."/>
            <person name="Liu Y."/>
        </authorList>
    </citation>
    <scope>NUCLEOTIDE SEQUENCE [LARGE SCALE GENOMIC DNA]</scope>
    <source>
        <strain evidence="6">HL-2020</strain>
        <tissue evidence="6">Leaf</tissue>
    </source>
</reference>
<dbReference type="PANTHER" id="PTHR24286:SF12">
    <property type="entry name" value="CYTOCHROME P450 FAMILY PROTEIN, EXPRESSED"/>
    <property type="match status" value="1"/>
</dbReference>
<keyword evidence="3 4" id="KW-0349">Heme</keyword>
<dbReference type="PRINTS" id="PR00463">
    <property type="entry name" value="EP450I"/>
</dbReference>
<keyword evidence="5" id="KW-1133">Transmembrane helix</keyword>
<dbReference type="EMBL" id="JADFTS010000005">
    <property type="protein sequence ID" value="KAF9604269.1"/>
    <property type="molecule type" value="Genomic_DNA"/>
</dbReference>
<evidence type="ECO:0008006" key="8">
    <source>
        <dbReference type="Google" id="ProtNLM"/>
    </source>
</evidence>